<dbReference type="OrthoDB" id="5652862at2"/>
<dbReference type="Proteomes" id="UP000323300">
    <property type="component" value="Unassembled WGS sequence"/>
</dbReference>
<reference evidence="2 3" key="1">
    <citation type="submission" date="2016-10" db="EMBL/GenBank/DDBJ databases">
        <authorList>
            <person name="Varghese N."/>
            <person name="Submissions S."/>
        </authorList>
    </citation>
    <scope>NUCLEOTIDE SEQUENCE [LARGE SCALE GENOMIC DNA]</scope>
    <source>
        <strain evidence="2 3">DSM 21822</strain>
    </source>
</reference>
<dbReference type="RefSeq" id="WP_149763033.1">
    <property type="nucleotide sequence ID" value="NZ_BSPE01000066.1"/>
</dbReference>
<dbReference type="InterPro" id="IPR036188">
    <property type="entry name" value="FAD/NAD-bd_sf"/>
</dbReference>
<proteinExistence type="predicted"/>
<accession>A0A1I4E6N5</accession>
<dbReference type="AlphaFoldDB" id="A0A1I4E6N5"/>
<organism evidence="2 3">
    <name type="scientific">Neomesorhizobium albiziae</name>
    <dbReference type="NCBI Taxonomy" id="335020"/>
    <lineage>
        <taxon>Bacteria</taxon>
        <taxon>Pseudomonadati</taxon>
        <taxon>Pseudomonadota</taxon>
        <taxon>Alphaproteobacteria</taxon>
        <taxon>Hyphomicrobiales</taxon>
        <taxon>Phyllobacteriaceae</taxon>
        <taxon>Neomesorhizobium</taxon>
    </lineage>
</organism>
<dbReference type="InterPro" id="IPR050407">
    <property type="entry name" value="Geranylgeranyl_reductase"/>
</dbReference>
<dbReference type="EMBL" id="FOSL01000023">
    <property type="protein sequence ID" value="SFL01484.1"/>
    <property type="molecule type" value="Genomic_DNA"/>
</dbReference>
<name>A0A1I4E6N5_9HYPH</name>
<dbReference type="SUPFAM" id="SSF51905">
    <property type="entry name" value="FAD/NAD(P)-binding domain"/>
    <property type="match status" value="1"/>
</dbReference>
<keyword evidence="3" id="KW-1185">Reference proteome</keyword>
<dbReference type="PANTHER" id="PTHR42685">
    <property type="entry name" value="GERANYLGERANYL DIPHOSPHATE REDUCTASE"/>
    <property type="match status" value="1"/>
</dbReference>
<protein>
    <submittedName>
        <fullName evidence="2">Dehydrogenase (Flavoprotein)</fullName>
    </submittedName>
</protein>
<gene>
    <name evidence="2" type="ORF">SAMN04488498_12353</name>
</gene>
<dbReference type="GO" id="GO:0071949">
    <property type="term" value="F:FAD binding"/>
    <property type="evidence" value="ECO:0007669"/>
    <property type="project" value="InterPro"/>
</dbReference>
<feature type="domain" description="FAD-binding" evidence="1">
    <location>
        <begin position="3"/>
        <end position="161"/>
    </location>
</feature>
<dbReference type="InterPro" id="IPR002938">
    <property type="entry name" value="FAD-bd"/>
</dbReference>
<dbReference type="Gene3D" id="3.50.50.60">
    <property type="entry name" value="FAD/NAD(P)-binding domain"/>
    <property type="match status" value="1"/>
</dbReference>
<dbReference type="PANTHER" id="PTHR42685:SF22">
    <property type="entry name" value="CONDITIONED MEDIUM FACTOR RECEPTOR 1"/>
    <property type="match status" value="1"/>
</dbReference>
<dbReference type="PRINTS" id="PR00420">
    <property type="entry name" value="RNGMNOXGNASE"/>
</dbReference>
<dbReference type="Pfam" id="PF01494">
    <property type="entry name" value="FAD_binding_3"/>
    <property type="match status" value="1"/>
</dbReference>
<sequence>MMFDVIVIGAGPAGSSTALALARQGRAVAIVEKSVFPRRKVCGEFVSATNLSLFDTFGVGEAWRAEAGPEVRRVGFFAGGRKIEATMPAASGRYGRALGRDLLDTLLLSAARNAGVEVFQPWQAIDIAREETLNAVRISSGGQQRLLRAHAVVAAHGSWEQGRLPSQLPKTQRPDDLFGFKAHFRDARLATDLMPLFIFPGGYGGMVWSDHGRLSISCCIRRDVLAAARSRHRDLSAGEAAFHHIAVSCRGVAETVGNIAPDGGWLAAGPIRPGIRPAYADGIFRVGNLAGESHPIIAEGISMAIQSGWLLAAELEDVGFLNRAACEAAGRRYSAAWRKQFSLRIAAAAGFAKILAFPGSVTAIAPLVERLPGILTFGARLSGKTTIVPGLD</sequence>
<evidence type="ECO:0000313" key="2">
    <source>
        <dbReference type="EMBL" id="SFL01484.1"/>
    </source>
</evidence>
<evidence type="ECO:0000259" key="1">
    <source>
        <dbReference type="Pfam" id="PF01494"/>
    </source>
</evidence>
<evidence type="ECO:0000313" key="3">
    <source>
        <dbReference type="Proteomes" id="UP000323300"/>
    </source>
</evidence>